<evidence type="ECO:0000256" key="2">
    <source>
        <dbReference type="ARBA" id="ARBA00007783"/>
    </source>
</evidence>
<dbReference type="PANTHER" id="PTHR30413">
    <property type="entry name" value="INNER MEMBRANE TRANSPORT PERMEASE"/>
    <property type="match status" value="1"/>
</dbReference>
<keyword evidence="6 11" id="KW-0812">Transmembrane</keyword>
<dbReference type="PRINTS" id="PR00164">
    <property type="entry name" value="ABC2TRNSPORT"/>
</dbReference>
<gene>
    <name evidence="13" type="primary">wzm</name>
</gene>
<sequence>MKIGNFILFGLFKDIYFHKRLIYSLTKRDIASKYKGSVIGLLWTFIYPVMMLAVYTFVFSVVFKARWPGGSDSKTEFALVLFSGLMIFNIFSECISRAPSLIIGNVNYVKKVVFPLNILPVVSLLSSLFHFVMAMIVWVVFYVIFFGVPKIEVLFLPFAILPMILIVLGVSYFLSALGVYIRDVIQFIGVFVTMLMFLSPLFYPVSALPESFQSLMHLNPLTYAIETARGLLIFGNKIEWGMWGKEFLHSVLVLILGYVFFAKTRRGFADVL</sequence>
<protein>
    <recommendedName>
        <fullName evidence="11">Transport permease protein</fullName>
    </recommendedName>
</protein>
<evidence type="ECO:0000313" key="13">
    <source>
        <dbReference type="EMBL" id="AXL04784.1"/>
    </source>
</evidence>
<name>A0A346AC22_AERHY</name>
<evidence type="ECO:0000256" key="7">
    <source>
        <dbReference type="ARBA" id="ARBA00022903"/>
    </source>
</evidence>
<feature type="transmembrane region" description="Helical" evidence="11">
    <location>
        <begin position="116"/>
        <end position="148"/>
    </location>
</feature>
<dbReference type="PROSITE" id="PS51012">
    <property type="entry name" value="ABC_TM2"/>
    <property type="match status" value="1"/>
</dbReference>
<dbReference type="InterPro" id="IPR000412">
    <property type="entry name" value="ABC_2_transport"/>
</dbReference>
<evidence type="ECO:0000256" key="8">
    <source>
        <dbReference type="ARBA" id="ARBA00022989"/>
    </source>
</evidence>
<reference evidence="13" key="1">
    <citation type="submission" date="2018-06" db="EMBL/GenBank/DDBJ databases">
        <title>Genetic diversity of the Aeromonas Hydrophila O antigens and development of a suspension array for serotype detection.</title>
        <authorList>
            <person name="Cao H."/>
            <person name="Liu B."/>
        </authorList>
    </citation>
    <scope>NUCLEOTIDE SEQUENCE</scope>
    <source>
        <strain evidence="13">G5369</strain>
    </source>
</reference>
<evidence type="ECO:0000256" key="10">
    <source>
        <dbReference type="ARBA" id="ARBA00023136"/>
    </source>
</evidence>
<evidence type="ECO:0000256" key="4">
    <source>
        <dbReference type="ARBA" id="ARBA00022475"/>
    </source>
</evidence>
<keyword evidence="4 11" id="KW-1003">Cell membrane</keyword>
<keyword evidence="9" id="KW-0625">Polysaccharide transport</keyword>
<evidence type="ECO:0000256" key="6">
    <source>
        <dbReference type="ARBA" id="ARBA00022692"/>
    </source>
</evidence>
<keyword evidence="3 11" id="KW-0813">Transport</keyword>
<accession>A0A346AC22</accession>
<keyword evidence="8 11" id="KW-1133">Transmembrane helix</keyword>
<dbReference type="PIRSF" id="PIRSF006648">
    <property type="entry name" value="DrrB"/>
    <property type="match status" value="1"/>
</dbReference>
<proteinExistence type="inferred from homology"/>
<keyword evidence="5" id="KW-0762">Sugar transport</keyword>
<feature type="transmembrane region" description="Helical" evidence="11">
    <location>
        <begin position="184"/>
        <end position="203"/>
    </location>
</feature>
<feature type="transmembrane region" description="Helical" evidence="11">
    <location>
        <begin position="77"/>
        <end position="95"/>
    </location>
</feature>
<dbReference type="InterPro" id="IPR013525">
    <property type="entry name" value="ABC2_TM"/>
</dbReference>
<organism evidence="13">
    <name type="scientific">Aeromonas hydrophila</name>
    <dbReference type="NCBI Taxonomy" id="644"/>
    <lineage>
        <taxon>Bacteria</taxon>
        <taxon>Pseudomonadati</taxon>
        <taxon>Pseudomonadota</taxon>
        <taxon>Gammaproteobacteria</taxon>
        <taxon>Aeromonadales</taxon>
        <taxon>Aeromonadaceae</taxon>
        <taxon>Aeromonas</taxon>
    </lineage>
</organism>
<evidence type="ECO:0000256" key="9">
    <source>
        <dbReference type="ARBA" id="ARBA00023047"/>
    </source>
</evidence>
<dbReference type="GO" id="GO:0015774">
    <property type="term" value="P:polysaccharide transport"/>
    <property type="evidence" value="ECO:0007669"/>
    <property type="project" value="UniProtKB-KW"/>
</dbReference>
<dbReference type="PANTHER" id="PTHR30413:SF10">
    <property type="entry name" value="CAPSULE POLYSACCHARIDE EXPORT INNER-MEMBRANE PROTEIN CTRC"/>
    <property type="match status" value="1"/>
</dbReference>
<dbReference type="InterPro" id="IPR047817">
    <property type="entry name" value="ABC2_TM_bact-type"/>
</dbReference>
<feature type="transmembrane region" description="Helical" evidence="11">
    <location>
        <begin position="154"/>
        <end position="177"/>
    </location>
</feature>
<dbReference type="GO" id="GO:0140359">
    <property type="term" value="F:ABC-type transporter activity"/>
    <property type="evidence" value="ECO:0007669"/>
    <property type="project" value="InterPro"/>
</dbReference>
<evidence type="ECO:0000256" key="11">
    <source>
        <dbReference type="RuleBase" id="RU361157"/>
    </source>
</evidence>
<keyword evidence="10 11" id="KW-0472">Membrane</keyword>
<comment type="similarity">
    <text evidence="2 11">Belongs to the ABC-2 integral membrane protein family.</text>
</comment>
<comment type="subcellular location">
    <subcellularLocation>
        <location evidence="11">Cell inner membrane</location>
        <topology evidence="11">Multi-pass membrane protein</topology>
    </subcellularLocation>
    <subcellularLocation>
        <location evidence="1">Cell membrane</location>
        <topology evidence="1">Multi-pass membrane protein</topology>
    </subcellularLocation>
</comment>
<feature type="domain" description="ABC transmembrane type-2" evidence="12">
    <location>
        <begin position="39"/>
        <end position="264"/>
    </location>
</feature>
<dbReference type="EMBL" id="MH449673">
    <property type="protein sequence ID" value="AXL04784.1"/>
    <property type="molecule type" value="Genomic_DNA"/>
</dbReference>
<evidence type="ECO:0000256" key="3">
    <source>
        <dbReference type="ARBA" id="ARBA00022448"/>
    </source>
</evidence>
<feature type="transmembrane region" description="Helical" evidence="11">
    <location>
        <begin position="247"/>
        <end position="264"/>
    </location>
</feature>
<evidence type="ECO:0000256" key="1">
    <source>
        <dbReference type="ARBA" id="ARBA00004651"/>
    </source>
</evidence>
<dbReference type="AlphaFoldDB" id="A0A346AC22"/>
<evidence type="ECO:0000259" key="12">
    <source>
        <dbReference type="PROSITE" id="PS51012"/>
    </source>
</evidence>
<dbReference type="GO" id="GO:0043190">
    <property type="term" value="C:ATP-binding cassette (ABC) transporter complex"/>
    <property type="evidence" value="ECO:0007669"/>
    <property type="project" value="InterPro"/>
</dbReference>
<dbReference type="GO" id="GO:0015920">
    <property type="term" value="P:lipopolysaccharide transport"/>
    <property type="evidence" value="ECO:0007669"/>
    <property type="project" value="TreeGrafter"/>
</dbReference>
<dbReference type="Pfam" id="PF01061">
    <property type="entry name" value="ABC2_membrane"/>
    <property type="match status" value="1"/>
</dbReference>
<feature type="transmembrane region" description="Helical" evidence="11">
    <location>
        <begin position="37"/>
        <end position="57"/>
    </location>
</feature>
<evidence type="ECO:0000256" key="5">
    <source>
        <dbReference type="ARBA" id="ARBA00022597"/>
    </source>
</evidence>
<keyword evidence="7" id="KW-0972">Capsule biogenesis/degradation</keyword>